<comment type="caution">
    <text evidence="2">The sequence shown here is derived from an EMBL/GenBank/DDBJ whole genome shotgun (WGS) entry which is preliminary data.</text>
</comment>
<dbReference type="Proteomes" id="UP001195914">
    <property type="component" value="Unassembled WGS sequence"/>
</dbReference>
<dbReference type="GO" id="GO:0044528">
    <property type="term" value="P:regulation of mitochondrial mRNA stability"/>
    <property type="evidence" value="ECO:0007669"/>
    <property type="project" value="TreeGrafter"/>
</dbReference>
<reference evidence="2" key="2">
    <citation type="submission" date="2021-05" db="EMBL/GenBank/DDBJ databases">
        <authorList>
            <person name="Pain A."/>
        </authorList>
    </citation>
    <scope>NUCLEOTIDE SEQUENCE</scope>
    <source>
        <strain evidence="2">1802A</strain>
    </source>
</reference>
<protein>
    <recommendedName>
        <fullName evidence="1">RNA-editing substrate-binding complex 6 protein domain-containing protein</fullName>
    </recommendedName>
</protein>
<evidence type="ECO:0000313" key="2">
    <source>
        <dbReference type="EMBL" id="KAK1938302.1"/>
    </source>
</evidence>
<name>A0AAD9LJU8_BABDI</name>
<dbReference type="GO" id="GO:0035770">
    <property type="term" value="C:ribonucleoprotein granule"/>
    <property type="evidence" value="ECO:0007669"/>
    <property type="project" value="TreeGrafter"/>
</dbReference>
<dbReference type="AlphaFoldDB" id="A0AAD9LJU8"/>
<dbReference type="Pfam" id="PF26188">
    <property type="entry name" value="RESC6"/>
    <property type="match status" value="1"/>
</dbReference>
<dbReference type="GO" id="GO:0003723">
    <property type="term" value="F:RNA binding"/>
    <property type="evidence" value="ECO:0007669"/>
    <property type="project" value="TreeGrafter"/>
</dbReference>
<dbReference type="EMBL" id="JAHBMH010000024">
    <property type="protein sequence ID" value="KAK1938302.1"/>
    <property type="molecule type" value="Genomic_DNA"/>
</dbReference>
<proteinExistence type="predicted"/>
<dbReference type="GO" id="GO:0005759">
    <property type="term" value="C:mitochondrial matrix"/>
    <property type="evidence" value="ECO:0007669"/>
    <property type="project" value="TreeGrafter"/>
</dbReference>
<feature type="domain" description="RNA-editing substrate-binding complex 6 protein" evidence="1">
    <location>
        <begin position="99"/>
        <end position="322"/>
    </location>
</feature>
<dbReference type="PANTHER" id="PTHR21228:SF40">
    <property type="entry name" value="LD45607P"/>
    <property type="match status" value="1"/>
</dbReference>
<reference evidence="2" key="1">
    <citation type="journal article" date="2014" name="Nucleic Acids Res.">
        <title>The evolutionary dynamics of variant antigen genes in Babesia reveal a history of genomic innovation underlying host-parasite interaction.</title>
        <authorList>
            <person name="Jackson A.P."/>
            <person name="Otto T.D."/>
            <person name="Darby A."/>
            <person name="Ramaprasad A."/>
            <person name="Xia D."/>
            <person name="Echaide I.E."/>
            <person name="Farber M."/>
            <person name="Gahlot S."/>
            <person name="Gamble J."/>
            <person name="Gupta D."/>
            <person name="Gupta Y."/>
            <person name="Jackson L."/>
            <person name="Malandrin L."/>
            <person name="Malas T.B."/>
            <person name="Moussa E."/>
            <person name="Nair M."/>
            <person name="Reid A.J."/>
            <person name="Sanders M."/>
            <person name="Sharma J."/>
            <person name="Tracey A."/>
            <person name="Quail M.A."/>
            <person name="Weir W."/>
            <person name="Wastling J.M."/>
            <person name="Hall N."/>
            <person name="Willadsen P."/>
            <person name="Lingelbach K."/>
            <person name="Shiels B."/>
            <person name="Tait A."/>
            <person name="Berriman M."/>
            <person name="Allred D.R."/>
            <person name="Pain A."/>
        </authorList>
    </citation>
    <scope>NUCLEOTIDE SEQUENCE</scope>
    <source>
        <strain evidence="2">1802A</strain>
    </source>
</reference>
<keyword evidence="3" id="KW-1185">Reference proteome</keyword>
<dbReference type="PANTHER" id="PTHR21228">
    <property type="entry name" value="FAST LEU-RICH DOMAIN-CONTAINING"/>
    <property type="match status" value="1"/>
</dbReference>
<dbReference type="InterPro" id="IPR050870">
    <property type="entry name" value="FAST_kinase"/>
</dbReference>
<evidence type="ECO:0000313" key="3">
    <source>
        <dbReference type="Proteomes" id="UP001195914"/>
    </source>
</evidence>
<gene>
    <name evidence="2" type="ORF">X943_000009</name>
</gene>
<dbReference type="GO" id="GO:0000963">
    <property type="term" value="P:mitochondrial RNA processing"/>
    <property type="evidence" value="ECO:0007669"/>
    <property type="project" value="TreeGrafter"/>
</dbReference>
<evidence type="ECO:0000259" key="1">
    <source>
        <dbReference type="Pfam" id="PF26188"/>
    </source>
</evidence>
<organism evidence="2 3">
    <name type="scientific">Babesia divergens</name>
    <dbReference type="NCBI Taxonomy" id="32595"/>
    <lineage>
        <taxon>Eukaryota</taxon>
        <taxon>Sar</taxon>
        <taxon>Alveolata</taxon>
        <taxon>Apicomplexa</taxon>
        <taxon>Aconoidasida</taxon>
        <taxon>Piroplasmida</taxon>
        <taxon>Babesiidae</taxon>
        <taxon>Babesia</taxon>
    </lineage>
</organism>
<accession>A0AAD9LJU8</accession>
<dbReference type="InterPro" id="IPR058917">
    <property type="entry name" value="RESC6_dom"/>
</dbReference>
<sequence>MMAVPGLAPFAMTQRRFSGIVMRYGATNAQLRPEKPSDIARHIEKVAKEFGEHQRKRERKRCAQLIDTMCAYISEYTAMEVRAVAHGMPLIFGKDIDDKWVQTIATYTLKRANMMPAYLLYPLANSISRMGKSQCHILEQLVGICIKRINEANSIDLATIAQTAILLKRNKGVNELMEAVANATLAPNIIAEISATNAVLILYAFAQIGMKHEGLFEALLDVITKLNHEDFQVHLIPLALHSLAKFKYKNHRALHAVTDHALQVVHKMQPENLSSTIYALARLMFNQQALVREIAKKTAQHLPNIGVRELSNIFWGLAKLRHDDLPLANDIIDRVIQYDHIDNMSFAQIFEGMRCYHMVDKRDAISTLLKRYKTIMPSCSTQIVTQVAWCCCSLGYWGQDIIPNSLEELCLRDRSKKEQKYVEMLLEALKVHGFQPEDTIRHYNDKMRASRQLQPT</sequence>